<comment type="caution">
    <text evidence="2">The sequence shown here is derived from an EMBL/GenBank/DDBJ whole genome shotgun (WGS) entry which is preliminary data.</text>
</comment>
<accession>A0A9J6A786</accession>
<gene>
    <name evidence="2" type="ORF">H5410_005420</name>
</gene>
<sequence>MSQFNNHPYHHLRHSVLQSHNQRFSTGNTSHPHQLMRNDFNHQPNPLPNFQPLYQPPPPHDNFQPPTSRNASLYFSKPSFPVPYESSNAIRSQLLDFECSLTSNLPTLSSNIALCDVGGYARPPPERKQPHPTANSNRGEADKHSNKTCLDSARTNTGADYA</sequence>
<proteinExistence type="predicted"/>
<feature type="compositionally biased region" description="Polar residues" evidence="1">
    <location>
        <begin position="147"/>
        <end position="162"/>
    </location>
</feature>
<dbReference type="EMBL" id="JACXVP010000002">
    <property type="protein sequence ID" value="KAG5620202.1"/>
    <property type="molecule type" value="Genomic_DNA"/>
</dbReference>
<name>A0A9J6A786_SOLCO</name>
<organism evidence="2 3">
    <name type="scientific">Solanum commersonii</name>
    <name type="common">Commerson's wild potato</name>
    <name type="synonym">Commerson's nightshade</name>
    <dbReference type="NCBI Taxonomy" id="4109"/>
    <lineage>
        <taxon>Eukaryota</taxon>
        <taxon>Viridiplantae</taxon>
        <taxon>Streptophyta</taxon>
        <taxon>Embryophyta</taxon>
        <taxon>Tracheophyta</taxon>
        <taxon>Spermatophyta</taxon>
        <taxon>Magnoliopsida</taxon>
        <taxon>eudicotyledons</taxon>
        <taxon>Gunneridae</taxon>
        <taxon>Pentapetalae</taxon>
        <taxon>asterids</taxon>
        <taxon>lamiids</taxon>
        <taxon>Solanales</taxon>
        <taxon>Solanaceae</taxon>
        <taxon>Solanoideae</taxon>
        <taxon>Solaneae</taxon>
        <taxon>Solanum</taxon>
    </lineage>
</organism>
<protein>
    <submittedName>
        <fullName evidence="2">Uncharacterized protein</fullName>
    </submittedName>
</protein>
<evidence type="ECO:0000256" key="1">
    <source>
        <dbReference type="SAM" id="MobiDB-lite"/>
    </source>
</evidence>
<dbReference type="AlphaFoldDB" id="A0A9J6A786"/>
<evidence type="ECO:0000313" key="3">
    <source>
        <dbReference type="Proteomes" id="UP000824120"/>
    </source>
</evidence>
<keyword evidence="3" id="KW-1185">Reference proteome</keyword>
<feature type="region of interest" description="Disordered" evidence="1">
    <location>
        <begin position="121"/>
        <end position="162"/>
    </location>
</feature>
<evidence type="ECO:0000313" key="2">
    <source>
        <dbReference type="EMBL" id="KAG5620202.1"/>
    </source>
</evidence>
<dbReference type="Proteomes" id="UP000824120">
    <property type="component" value="Chromosome 2"/>
</dbReference>
<reference evidence="2 3" key="1">
    <citation type="submission" date="2020-09" db="EMBL/GenBank/DDBJ databases">
        <title>De no assembly of potato wild relative species, Solanum commersonii.</title>
        <authorList>
            <person name="Cho K."/>
        </authorList>
    </citation>
    <scope>NUCLEOTIDE SEQUENCE [LARGE SCALE GENOMIC DNA]</scope>
    <source>
        <strain evidence="2">LZ3.2</strain>
        <tissue evidence="2">Leaf</tissue>
    </source>
</reference>